<evidence type="ECO:0000313" key="2">
    <source>
        <dbReference type="Proteomes" id="UP000240493"/>
    </source>
</evidence>
<dbReference type="EMBL" id="KZ679262">
    <property type="protein sequence ID" value="PTB40621.1"/>
    <property type="molecule type" value="Genomic_DNA"/>
</dbReference>
<dbReference type="Proteomes" id="UP000240493">
    <property type="component" value="Unassembled WGS sequence"/>
</dbReference>
<keyword evidence="2" id="KW-1185">Reference proteome</keyword>
<organism evidence="1 2">
    <name type="scientific">Trichoderma asperellum (strain ATCC 204424 / CBS 433.97 / NBRC 101777)</name>
    <dbReference type="NCBI Taxonomy" id="1042311"/>
    <lineage>
        <taxon>Eukaryota</taxon>
        <taxon>Fungi</taxon>
        <taxon>Dikarya</taxon>
        <taxon>Ascomycota</taxon>
        <taxon>Pezizomycotina</taxon>
        <taxon>Sordariomycetes</taxon>
        <taxon>Hypocreomycetidae</taxon>
        <taxon>Hypocreales</taxon>
        <taxon>Hypocreaceae</taxon>
        <taxon>Trichoderma</taxon>
    </lineage>
</organism>
<dbReference type="AlphaFoldDB" id="A0A2T3Z709"/>
<feature type="non-terminal residue" evidence="1">
    <location>
        <position position="52"/>
    </location>
</feature>
<feature type="non-terminal residue" evidence="1">
    <location>
        <position position="1"/>
    </location>
</feature>
<accession>A0A2T3Z709</accession>
<sequence length="52" mass="5782">EYQMPSNWLNIGRKAVKIVTNPACAICPVSLTINLVPTNQPKALLNFDSRQL</sequence>
<proteinExistence type="predicted"/>
<protein>
    <submittedName>
        <fullName evidence="1">Uncharacterized protein</fullName>
    </submittedName>
</protein>
<gene>
    <name evidence="1" type="ORF">M441DRAFT_112913</name>
</gene>
<name>A0A2T3Z709_TRIA4</name>
<evidence type="ECO:0000313" key="1">
    <source>
        <dbReference type="EMBL" id="PTB40621.1"/>
    </source>
</evidence>
<reference evidence="1 2" key="1">
    <citation type="submission" date="2016-07" db="EMBL/GenBank/DDBJ databases">
        <title>Multiple horizontal gene transfer events from other fungi enriched the ability of initially mycotrophic Trichoderma (Ascomycota) to feed on dead plant biomass.</title>
        <authorList>
            <consortium name="DOE Joint Genome Institute"/>
            <person name="Aerts A."/>
            <person name="Atanasova L."/>
            <person name="Chenthamara K."/>
            <person name="Zhang J."/>
            <person name="Grujic M."/>
            <person name="Henrissat B."/>
            <person name="Kuo A."/>
            <person name="Salamov A."/>
            <person name="Lipzen A."/>
            <person name="Labutti K."/>
            <person name="Barry K."/>
            <person name="Miao Y."/>
            <person name="Rahimi M.J."/>
            <person name="Shen Q."/>
            <person name="Grigoriev I.V."/>
            <person name="Kubicek C.P."/>
            <person name="Druzhinina I.S."/>
        </authorList>
    </citation>
    <scope>NUCLEOTIDE SEQUENCE [LARGE SCALE GENOMIC DNA]</scope>
    <source>
        <strain evidence="1 2">CBS 433.97</strain>
    </source>
</reference>